<gene>
    <name evidence="1" type="ORF">MLD38_000175</name>
</gene>
<dbReference type="Proteomes" id="UP001057402">
    <property type="component" value="Chromosome 1"/>
</dbReference>
<name>A0ACB9SA67_9MYRT</name>
<keyword evidence="2" id="KW-1185">Reference proteome</keyword>
<accession>A0ACB9SA67</accession>
<comment type="caution">
    <text evidence="1">The sequence shown here is derived from an EMBL/GenBank/DDBJ whole genome shotgun (WGS) entry which is preliminary data.</text>
</comment>
<proteinExistence type="predicted"/>
<reference evidence="2" key="1">
    <citation type="journal article" date="2023" name="Front. Plant Sci.">
        <title>Chromosomal-level genome assembly of Melastoma candidum provides insights into trichome evolution.</title>
        <authorList>
            <person name="Zhong Y."/>
            <person name="Wu W."/>
            <person name="Sun C."/>
            <person name="Zou P."/>
            <person name="Liu Y."/>
            <person name="Dai S."/>
            <person name="Zhou R."/>
        </authorList>
    </citation>
    <scope>NUCLEOTIDE SEQUENCE [LARGE SCALE GENOMIC DNA]</scope>
</reference>
<evidence type="ECO:0000313" key="1">
    <source>
        <dbReference type="EMBL" id="KAI4387770.1"/>
    </source>
</evidence>
<organism evidence="1 2">
    <name type="scientific">Melastoma candidum</name>
    <dbReference type="NCBI Taxonomy" id="119954"/>
    <lineage>
        <taxon>Eukaryota</taxon>
        <taxon>Viridiplantae</taxon>
        <taxon>Streptophyta</taxon>
        <taxon>Embryophyta</taxon>
        <taxon>Tracheophyta</taxon>
        <taxon>Spermatophyta</taxon>
        <taxon>Magnoliopsida</taxon>
        <taxon>eudicotyledons</taxon>
        <taxon>Gunneridae</taxon>
        <taxon>Pentapetalae</taxon>
        <taxon>rosids</taxon>
        <taxon>malvids</taxon>
        <taxon>Myrtales</taxon>
        <taxon>Melastomataceae</taxon>
        <taxon>Melastomatoideae</taxon>
        <taxon>Melastomateae</taxon>
        <taxon>Melastoma</taxon>
    </lineage>
</organism>
<sequence>MWQQLVVWMRQQLEDYDLHFNNIPIMCDNTSAINLSQNHVYHSRSKHIELRYHFLRDHIQSGRIDIQYVNTEQQLTDILTKPLDKKMFEYLRNELGICNPNYGKAAYVEESKRTKRTEVAPAPEVMIQTLIDSDVDDADED</sequence>
<dbReference type="EMBL" id="CM042880">
    <property type="protein sequence ID" value="KAI4387770.1"/>
    <property type="molecule type" value="Genomic_DNA"/>
</dbReference>
<protein>
    <submittedName>
        <fullName evidence="1">Uncharacterized protein</fullName>
    </submittedName>
</protein>
<evidence type="ECO:0000313" key="2">
    <source>
        <dbReference type="Proteomes" id="UP001057402"/>
    </source>
</evidence>